<dbReference type="Gene3D" id="1.10.1370.10">
    <property type="entry name" value="Neurolysin, domain 3"/>
    <property type="match status" value="1"/>
</dbReference>
<dbReference type="CDD" id="cd06456">
    <property type="entry name" value="M3A_DCP"/>
    <property type="match status" value="1"/>
</dbReference>
<evidence type="ECO:0000256" key="2">
    <source>
        <dbReference type="ARBA" id="ARBA00022670"/>
    </source>
</evidence>
<feature type="domain" description="Peptidase M3A/M3B catalytic" evidence="8">
    <location>
        <begin position="232"/>
        <end position="679"/>
    </location>
</feature>
<dbReference type="GO" id="GO:0004177">
    <property type="term" value="F:aminopeptidase activity"/>
    <property type="evidence" value="ECO:0007669"/>
    <property type="project" value="UniProtKB-KW"/>
</dbReference>
<evidence type="ECO:0000256" key="6">
    <source>
        <dbReference type="ARBA" id="ARBA00023049"/>
    </source>
</evidence>
<dbReference type="InterPro" id="IPR024079">
    <property type="entry name" value="MetalloPept_cat_dom_sf"/>
</dbReference>
<dbReference type="InterPro" id="IPR034005">
    <property type="entry name" value="M3A_DCP"/>
</dbReference>
<reference evidence="9 10" key="1">
    <citation type="submission" date="2023-11" db="EMBL/GenBank/DDBJ databases">
        <title>Draft genome sequence of Microbacterium arthrosphaerae JCM 30492.</title>
        <authorList>
            <person name="Zhang G."/>
            <person name="Ding Y."/>
        </authorList>
    </citation>
    <scope>NUCLEOTIDE SEQUENCE [LARGE SCALE GENOMIC DNA]</scope>
    <source>
        <strain evidence="9 10">JCM 30492</strain>
    </source>
</reference>
<dbReference type="InterPro" id="IPR045090">
    <property type="entry name" value="Pept_M3A_M3B"/>
</dbReference>
<dbReference type="SUPFAM" id="SSF55486">
    <property type="entry name" value="Metalloproteases ('zincins'), catalytic domain"/>
    <property type="match status" value="1"/>
</dbReference>
<evidence type="ECO:0000313" key="9">
    <source>
        <dbReference type="EMBL" id="MDW4572764.1"/>
    </source>
</evidence>
<dbReference type="RefSeq" id="WP_318353277.1">
    <property type="nucleotide sequence ID" value="NZ_JAWQEV010000002.1"/>
</dbReference>
<keyword evidence="10" id="KW-1185">Reference proteome</keyword>
<evidence type="ECO:0000259" key="8">
    <source>
        <dbReference type="Pfam" id="PF01432"/>
    </source>
</evidence>
<keyword evidence="6 7" id="KW-0482">Metalloprotease</keyword>
<sequence>MPHENPLLASSGLPYGLPDYAAIRPEHYLPAFAAAFEEHAREVAAITRVRSMPTFENTLVPLEESGRLLGDVARTFYTVSSADATPEIQAIEEELAPLMSAHQDSIQLDSQLFWRIRTIHDELDRLDLSPEQRYLVERHYTEMSHAGAGLDDAAKERLTALNQRLSTLTTQFEKNLLADTNELAVVFDDEAELDGLAEGELSAAAQAAADRGLEGKWVVTLTLFTGHPYLSSLTRRDARRRLLEASRSRGSRGNENDNRTTLLEIVRLRAERAALLGYGSHAAYITSDETAGSPEAVHDLLRKLAVPAARNALREQRMLQAIVDQEPESFALEAHDWAFYTEKVRAAEYDLDRAALRPWFEAERVLQDGVFRAATDLYGVSFTERPDLGGYHPDTRVFEVHNGDGSALGLYILDLYTRDTKRGGAWMNSIVLQSRLRGTAPVVVNNLNVPKPSPGRPTLLTLDEVTTLFHEFGHALHGLFATVTYPHFAGTNVFRDFVEFPSQVNEMWIYWPEILSSYARHIETDEPLPADIVEKLHASEAFNQGFATSEYLAAAWLDQAWHSLSVDEAAGDIDVAAFEASALREIGLDNPAVPTRYSSTYFAHVFSGGYSAGYYSYIWSEVLDADTVEWFRENGGLRRENGDRFRDRLLGVGGSKDPLEAYRDFRGRDAEIQPLLTRRGLAD</sequence>
<gene>
    <name evidence="9" type="ORF">R8Z58_08250</name>
</gene>
<dbReference type="InterPro" id="IPR024077">
    <property type="entry name" value="Neurolysin/TOP_dom2"/>
</dbReference>
<proteinExistence type="inferred from homology"/>
<evidence type="ECO:0000256" key="5">
    <source>
        <dbReference type="ARBA" id="ARBA00022833"/>
    </source>
</evidence>
<accession>A0ABU4H4F2</accession>
<comment type="caution">
    <text evidence="9">The sequence shown here is derived from an EMBL/GenBank/DDBJ whole genome shotgun (WGS) entry which is preliminary data.</text>
</comment>
<dbReference type="PANTHER" id="PTHR43660:SF1">
    <property type="entry name" value="DIPEPTIDYL CARBOXYPEPTIDASE"/>
    <property type="match status" value="1"/>
</dbReference>
<evidence type="ECO:0000256" key="4">
    <source>
        <dbReference type="ARBA" id="ARBA00022801"/>
    </source>
</evidence>
<name>A0ABU4H4F2_9MICO</name>
<dbReference type="EMBL" id="JAWQEV010000002">
    <property type="protein sequence ID" value="MDW4572764.1"/>
    <property type="molecule type" value="Genomic_DNA"/>
</dbReference>
<dbReference type="Proteomes" id="UP001283109">
    <property type="component" value="Unassembled WGS sequence"/>
</dbReference>
<keyword evidence="3 7" id="KW-0479">Metal-binding</keyword>
<dbReference type="PANTHER" id="PTHR43660">
    <property type="entry name" value="DIPEPTIDYL CARBOXYPEPTIDASE"/>
    <property type="match status" value="1"/>
</dbReference>
<evidence type="ECO:0000256" key="3">
    <source>
        <dbReference type="ARBA" id="ARBA00022723"/>
    </source>
</evidence>
<keyword evidence="2 7" id="KW-0645">Protease</keyword>
<comment type="cofactor">
    <cofactor evidence="7">
        <name>Zn(2+)</name>
        <dbReference type="ChEBI" id="CHEBI:29105"/>
    </cofactor>
    <text evidence="7">Binds 1 zinc ion.</text>
</comment>
<dbReference type="EC" id="3.4.24.-" evidence="9"/>
<dbReference type="Pfam" id="PF01432">
    <property type="entry name" value="Peptidase_M3"/>
    <property type="match status" value="1"/>
</dbReference>
<protein>
    <submittedName>
        <fullName evidence="9">M3 family metallopeptidase</fullName>
        <ecNumber evidence="9">3.4.24.-</ecNumber>
    </submittedName>
</protein>
<keyword evidence="5 7" id="KW-0862">Zinc</keyword>
<organism evidence="9 10">
    <name type="scientific">Microbacterium arthrosphaerae</name>
    <dbReference type="NCBI Taxonomy" id="792652"/>
    <lineage>
        <taxon>Bacteria</taxon>
        <taxon>Bacillati</taxon>
        <taxon>Actinomycetota</taxon>
        <taxon>Actinomycetes</taxon>
        <taxon>Micrococcales</taxon>
        <taxon>Microbacteriaceae</taxon>
        <taxon>Microbacterium</taxon>
    </lineage>
</organism>
<dbReference type="InterPro" id="IPR001567">
    <property type="entry name" value="Pept_M3A_M3B_dom"/>
</dbReference>
<evidence type="ECO:0000313" key="10">
    <source>
        <dbReference type="Proteomes" id="UP001283109"/>
    </source>
</evidence>
<evidence type="ECO:0000256" key="7">
    <source>
        <dbReference type="RuleBase" id="RU003435"/>
    </source>
</evidence>
<comment type="similarity">
    <text evidence="1 7">Belongs to the peptidase M3 family.</text>
</comment>
<dbReference type="Gene3D" id="3.40.390.10">
    <property type="entry name" value="Collagenase (Catalytic Domain)"/>
    <property type="match status" value="1"/>
</dbReference>
<evidence type="ECO:0000256" key="1">
    <source>
        <dbReference type="ARBA" id="ARBA00006040"/>
    </source>
</evidence>
<keyword evidence="9" id="KW-0031">Aminopeptidase</keyword>
<keyword evidence="4 7" id="KW-0378">Hydrolase</keyword>